<feature type="signal peptide" evidence="1">
    <location>
        <begin position="1"/>
        <end position="21"/>
    </location>
</feature>
<evidence type="ECO:0000313" key="3">
    <source>
        <dbReference type="Proteomes" id="UP001286456"/>
    </source>
</evidence>
<accession>A0AAE0J4H7</accession>
<keyword evidence="1" id="KW-0732">Signal</keyword>
<dbReference type="EMBL" id="JAUEPO010000001">
    <property type="protein sequence ID" value="KAK3336744.1"/>
    <property type="molecule type" value="Genomic_DNA"/>
</dbReference>
<proteinExistence type="predicted"/>
<protein>
    <recommendedName>
        <fullName evidence="4">Secreted protein</fullName>
    </recommendedName>
</protein>
<sequence length="112" mass="12665">MPWQLIVHFLSTLWPIVHIPARLTYQHQSQVNLKGKGNILRRCKSPVEPRGTEHHPKRQGDQGFSMLVLAGRWGSQSQVLDLENRSSTTRSTMDVGHGCEAFSGLTDDFISR</sequence>
<name>A0AAE0J4H7_9PEZI</name>
<gene>
    <name evidence="2" type="ORF">B0T19DRAFT_410442</name>
</gene>
<dbReference type="Proteomes" id="UP001286456">
    <property type="component" value="Unassembled WGS sequence"/>
</dbReference>
<evidence type="ECO:0000313" key="2">
    <source>
        <dbReference type="EMBL" id="KAK3336744.1"/>
    </source>
</evidence>
<comment type="caution">
    <text evidence="2">The sequence shown here is derived from an EMBL/GenBank/DDBJ whole genome shotgun (WGS) entry which is preliminary data.</text>
</comment>
<dbReference type="AlphaFoldDB" id="A0AAE0J4H7"/>
<organism evidence="2 3">
    <name type="scientific">Cercophora scortea</name>
    <dbReference type="NCBI Taxonomy" id="314031"/>
    <lineage>
        <taxon>Eukaryota</taxon>
        <taxon>Fungi</taxon>
        <taxon>Dikarya</taxon>
        <taxon>Ascomycota</taxon>
        <taxon>Pezizomycotina</taxon>
        <taxon>Sordariomycetes</taxon>
        <taxon>Sordariomycetidae</taxon>
        <taxon>Sordariales</taxon>
        <taxon>Lasiosphaeriaceae</taxon>
        <taxon>Cercophora</taxon>
    </lineage>
</organism>
<evidence type="ECO:0008006" key="4">
    <source>
        <dbReference type="Google" id="ProtNLM"/>
    </source>
</evidence>
<reference evidence="2" key="2">
    <citation type="submission" date="2023-06" db="EMBL/GenBank/DDBJ databases">
        <authorList>
            <consortium name="Lawrence Berkeley National Laboratory"/>
            <person name="Haridas S."/>
            <person name="Hensen N."/>
            <person name="Bonometti L."/>
            <person name="Westerberg I."/>
            <person name="Brannstrom I.O."/>
            <person name="Guillou S."/>
            <person name="Cros-Aarteil S."/>
            <person name="Calhoun S."/>
            <person name="Kuo A."/>
            <person name="Mondo S."/>
            <person name="Pangilinan J."/>
            <person name="Riley R."/>
            <person name="Labutti K."/>
            <person name="Andreopoulos B."/>
            <person name="Lipzen A."/>
            <person name="Chen C."/>
            <person name="Yanf M."/>
            <person name="Daum C."/>
            <person name="Ng V."/>
            <person name="Clum A."/>
            <person name="Steindorff A."/>
            <person name="Ohm R."/>
            <person name="Martin F."/>
            <person name="Silar P."/>
            <person name="Natvig D."/>
            <person name="Lalanne C."/>
            <person name="Gautier V."/>
            <person name="Ament-Velasquez S.L."/>
            <person name="Kruys A."/>
            <person name="Hutchinson M.I."/>
            <person name="Powell A.J."/>
            <person name="Barry K."/>
            <person name="Miller A.N."/>
            <person name="Grigoriev I.V."/>
            <person name="Debuchy R."/>
            <person name="Gladieux P."/>
            <person name="Thoren M.H."/>
            <person name="Johannesson H."/>
        </authorList>
    </citation>
    <scope>NUCLEOTIDE SEQUENCE</scope>
    <source>
        <strain evidence="2">SMH4131-1</strain>
    </source>
</reference>
<keyword evidence="3" id="KW-1185">Reference proteome</keyword>
<evidence type="ECO:0000256" key="1">
    <source>
        <dbReference type="SAM" id="SignalP"/>
    </source>
</evidence>
<feature type="chain" id="PRO_5042004190" description="Secreted protein" evidence="1">
    <location>
        <begin position="22"/>
        <end position="112"/>
    </location>
</feature>
<reference evidence="2" key="1">
    <citation type="journal article" date="2023" name="Mol. Phylogenet. Evol.">
        <title>Genome-scale phylogeny and comparative genomics of the fungal order Sordariales.</title>
        <authorList>
            <person name="Hensen N."/>
            <person name="Bonometti L."/>
            <person name="Westerberg I."/>
            <person name="Brannstrom I.O."/>
            <person name="Guillou S."/>
            <person name="Cros-Aarteil S."/>
            <person name="Calhoun S."/>
            <person name="Haridas S."/>
            <person name="Kuo A."/>
            <person name="Mondo S."/>
            <person name="Pangilinan J."/>
            <person name="Riley R."/>
            <person name="LaButti K."/>
            <person name="Andreopoulos B."/>
            <person name="Lipzen A."/>
            <person name="Chen C."/>
            <person name="Yan M."/>
            <person name="Daum C."/>
            <person name="Ng V."/>
            <person name="Clum A."/>
            <person name="Steindorff A."/>
            <person name="Ohm R.A."/>
            <person name="Martin F."/>
            <person name="Silar P."/>
            <person name="Natvig D.O."/>
            <person name="Lalanne C."/>
            <person name="Gautier V."/>
            <person name="Ament-Velasquez S.L."/>
            <person name="Kruys A."/>
            <person name="Hutchinson M.I."/>
            <person name="Powell A.J."/>
            <person name="Barry K."/>
            <person name="Miller A.N."/>
            <person name="Grigoriev I.V."/>
            <person name="Debuchy R."/>
            <person name="Gladieux P."/>
            <person name="Hiltunen Thoren M."/>
            <person name="Johannesson H."/>
        </authorList>
    </citation>
    <scope>NUCLEOTIDE SEQUENCE</scope>
    <source>
        <strain evidence="2">SMH4131-1</strain>
    </source>
</reference>